<dbReference type="EC" id="2.7.1.160" evidence="3"/>
<dbReference type="SUPFAM" id="SSF56399">
    <property type="entry name" value="ADP-ribosylation"/>
    <property type="match status" value="1"/>
</dbReference>
<sequence length="208" mass="23408">MDPSKKVQTSKALSWLLRHGAVQECLQIGSDGFVSIEQILQHQRFRGKCTLKDIEDIVRTDKKTRFALRTNKETGKLEIRANQGHSITDLNGLELEPVRSSAELPNGWVVHGTYHSVLPNIRLQGLSRMSRVHIHLSPHEPGDHRVISGLRHNVQVLIYVDVDKAILGGISFFKSANDVILSEGNSSGFIEPKYFLKIKDRRTGENLL</sequence>
<keyword evidence="4" id="KW-0808">Transferase</keyword>
<comment type="function">
    <text evidence="1">Catalyzes the last step of tRNA splicing, the transfer of the splice junction 2'-phosphate from ligated tRNA to NAD to produce ADP-ribose 1''-2'' cyclic phosphate.</text>
</comment>
<dbReference type="AlphaFoldDB" id="A0A1B6FE48"/>
<dbReference type="InterPro" id="IPR042081">
    <property type="entry name" value="RNA_2'-PTrans_C"/>
</dbReference>
<gene>
    <name evidence="7" type="ORF">g.40774</name>
</gene>
<evidence type="ECO:0000256" key="1">
    <source>
        <dbReference type="ARBA" id="ARBA00003343"/>
    </source>
</evidence>
<dbReference type="InterPro" id="IPR042080">
    <property type="entry name" value="RNA_2'-PTrans_N"/>
</dbReference>
<protein>
    <recommendedName>
        <fullName evidence="3">2'-phosphotransferase</fullName>
        <ecNumber evidence="3">2.7.1.160</ecNumber>
    </recommendedName>
</protein>
<comment type="similarity">
    <text evidence="2">Belongs to the KptA/TPT1 family.</text>
</comment>
<dbReference type="InterPro" id="IPR002745">
    <property type="entry name" value="Ptrans_KptA/Tpt1"/>
</dbReference>
<reference evidence="7" key="1">
    <citation type="submission" date="2015-11" db="EMBL/GenBank/DDBJ databases">
        <title>De novo transcriptome assembly of four potential Pierce s Disease insect vectors from Arizona vineyards.</title>
        <authorList>
            <person name="Tassone E.E."/>
        </authorList>
    </citation>
    <scope>NUCLEOTIDE SEQUENCE</scope>
</reference>
<dbReference type="EMBL" id="GECZ01021526">
    <property type="protein sequence ID" value="JAS48243.1"/>
    <property type="molecule type" value="Transcribed_RNA"/>
</dbReference>
<evidence type="ECO:0000256" key="2">
    <source>
        <dbReference type="ARBA" id="ARBA00009836"/>
    </source>
</evidence>
<dbReference type="Gene3D" id="1.10.10.970">
    <property type="entry name" value="RNA 2'-phosphotransferase, Tpt1/KptA family, N-terminal domain"/>
    <property type="match status" value="1"/>
</dbReference>
<evidence type="ECO:0000256" key="6">
    <source>
        <dbReference type="ARBA" id="ARBA00047949"/>
    </source>
</evidence>
<dbReference type="PANTHER" id="PTHR12684:SF2">
    <property type="entry name" value="TRNA 2'-PHOSPHOTRANSFERASE 1"/>
    <property type="match status" value="1"/>
</dbReference>
<dbReference type="Gene3D" id="3.20.170.30">
    <property type="match status" value="1"/>
</dbReference>
<name>A0A1B6FE48_9HEMI</name>
<proteinExistence type="inferred from homology"/>
<evidence type="ECO:0000313" key="7">
    <source>
        <dbReference type="EMBL" id="JAS48243.1"/>
    </source>
</evidence>
<organism evidence="7">
    <name type="scientific">Cuerna arida</name>
    <dbReference type="NCBI Taxonomy" id="1464854"/>
    <lineage>
        <taxon>Eukaryota</taxon>
        <taxon>Metazoa</taxon>
        <taxon>Ecdysozoa</taxon>
        <taxon>Arthropoda</taxon>
        <taxon>Hexapoda</taxon>
        <taxon>Insecta</taxon>
        <taxon>Pterygota</taxon>
        <taxon>Neoptera</taxon>
        <taxon>Paraneoptera</taxon>
        <taxon>Hemiptera</taxon>
        <taxon>Auchenorrhyncha</taxon>
        <taxon>Membracoidea</taxon>
        <taxon>Cicadellidae</taxon>
        <taxon>Cicadellinae</taxon>
        <taxon>Proconiini</taxon>
        <taxon>Cuerna</taxon>
    </lineage>
</organism>
<keyword evidence="5" id="KW-0520">NAD</keyword>
<dbReference type="GO" id="GO:0000215">
    <property type="term" value="F:tRNA 2'-phosphotransferase activity"/>
    <property type="evidence" value="ECO:0007669"/>
    <property type="project" value="UniProtKB-EC"/>
</dbReference>
<accession>A0A1B6FE48</accession>
<evidence type="ECO:0000256" key="5">
    <source>
        <dbReference type="ARBA" id="ARBA00023027"/>
    </source>
</evidence>
<dbReference type="GO" id="GO:0006388">
    <property type="term" value="P:tRNA splicing, via endonucleolytic cleavage and ligation"/>
    <property type="evidence" value="ECO:0007669"/>
    <property type="project" value="TreeGrafter"/>
</dbReference>
<dbReference type="PANTHER" id="PTHR12684">
    <property type="entry name" value="PUTATIVE PHOSPHOTRANSFERASE"/>
    <property type="match status" value="1"/>
</dbReference>
<dbReference type="Pfam" id="PF01885">
    <property type="entry name" value="PTS_2-RNA"/>
    <property type="match status" value="1"/>
</dbReference>
<evidence type="ECO:0000256" key="4">
    <source>
        <dbReference type="ARBA" id="ARBA00022679"/>
    </source>
</evidence>
<evidence type="ECO:0000256" key="3">
    <source>
        <dbReference type="ARBA" id="ARBA00012007"/>
    </source>
</evidence>
<comment type="catalytic activity">
    <reaction evidence="6">
        <text>2'-phospho-[ligated tRNA] + NAD(+) = mature tRNA + ADP-alpha-D-ribose 1'',2''-cyclic phosphate + nicotinamide</text>
        <dbReference type="Rhea" id="RHEA:23324"/>
        <dbReference type="Rhea" id="RHEA-COMP:11106"/>
        <dbReference type="Rhea" id="RHEA-COMP:11107"/>
        <dbReference type="ChEBI" id="CHEBI:17154"/>
        <dbReference type="ChEBI" id="CHEBI:57540"/>
        <dbReference type="ChEBI" id="CHEBI:76596"/>
        <dbReference type="ChEBI" id="CHEBI:82883"/>
        <dbReference type="ChEBI" id="CHEBI:85027"/>
        <dbReference type="EC" id="2.7.1.160"/>
    </reaction>
</comment>